<gene>
    <name evidence="8" type="ORF">I5731_08250</name>
</gene>
<protein>
    <submittedName>
        <fullName evidence="8">Heme ABC transporter ATP-binding protein</fullName>
    </submittedName>
</protein>
<evidence type="ECO:0000256" key="3">
    <source>
        <dbReference type="ARBA" id="ARBA00022741"/>
    </source>
</evidence>
<dbReference type="PROSITE" id="PS50893">
    <property type="entry name" value="ABC_TRANSPORTER_2"/>
    <property type="match status" value="1"/>
</dbReference>
<dbReference type="Proteomes" id="UP000631694">
    <property type="component" value="Unassembled WGS sequence"/>
</dbReference>
<dbReference type="EMBL" id="JADZLT010000049">
    <property type="protein sequence ID" value="MBH0237809.1"/>
    <property type="molecule type" value="Genomic_DNA"/>
</dbReference>
<keyword evidence="5" id="KW-1278">Translocase</keyword>
<evidence type="ECO:0000256" key="5">
    <source>
        <dbReference type="ARBA" id="ARBA00022967"/>
    </source>
</evidence>
<evidence type="ECO:0000256" key="4">
    <source>
        <dbReference type="ARBA" id="ARBA00022840"/>
    </source>
</evidence>
<name>A0A931I1R9_9HYPH</name>
<dbReference type="GO" id="GO:0005524">
    <property type="term" value="F:ATP binding"/>
    <property type="evidence" value="ECO:0007669"/>
    <property type="project" value="UniProtKB-KW"/>
</dbReference>
<dbReference type="Gene3D" id="3.40.50.300">
    <property type="entry name" value="P-loop containing nucleotide triphosphate hydrolases"/>
    <property type="match status" value="1"/>
</dbReference>
<dbReference type="SUPFAM" id="SSF52540">
    <property type="entry name" value="P-loop containing nucleoside triphosphate hydrolases"/>
    <property type="match status" value="1"/>
</dbReference>
<dbReference type="CDD" id="cd03214">
    <property type="entry name" value="ABC_Iron-Siderophores_B12_Hemin"/>
    <property type="match status" value="1"/>
</dbReference>
<evidence type="ECO:0000313" key="8">
    <source>
        <dbReference type="EMBL" id="MBH0237809.1"/>
    </source>
</evidence>
<dbReference type="NCBIfam" id="NF010068">
    <property type="entry name" value="PRK13548.1"/>
    <property type="match status" value="1"/>
</dbReference>
<keyword evidence="4 8" id="KW-0067">ATP-binding</keyword>
<keyword evidence="3" id="KW-0547">Nucleotide-binding</keyword>
<dbReference type="SMART" id="SM00382">
    <property type="entry name" value="AAA"/>
    <property type="match status" value="1"/>
</dbReference>
<feature type="domain" description="ABC transporter" evidence="7">
    <location>
        <begin position="2"/>
        <end position="238"/>
    </location>
</feature>
<proteinExistence type="inferred from homology"/>
<dbReference type="GO" id="GO:0016887">
    <property type="term" value="F:ATP hydrolysis activity"/>
    <property type="evidence" value="ECO:0007669"/>
    <property type="project" value="InterPro"/>
</dbReference>
<dbReference type="RefSeq" id="WP_197310882.1">
    <property type="nucleotide sequence ID" value="NZ_JADZLT010000049.1"/>
</dbReference>
<keyword evidence="9" id="KW-1185">Reference proteome</keyword>
<dbReference type="PROSITE" id="PS00211">
    <property type="entry name" value="ABC_TRANSPORTER_1"/>
    <property type="match status" value="1"/>
</dbReference>
<dbReference type="InterPro" id="IPR003593">
    <property type="entry name" value="AAA+_ATPase"/>
</dbReference>
<comment type="function">
    <text evidence="6">Part of the ABC transporter complex HmuTUV involved in hemin import. Responsible for energy coupling to the transport system.</text>
</comment>
<evidence type="ECO:0000256" key="2">
    <source>
        <dbReference type="ARBA" id="ARBA00022448"/>
    </source>
</evidence>
<comment type="caution">
    <text evidence="8">The sequence shown here is derived from an EMBL/GenBank/DDBJ whole genome shotgun (WGS) entry which is preliminary data.</text>
</comment>
<dbReference type="AlphaFoldDB" id="A0A931I1R9"/>
<evidence type="ECO:0000259" key="7">
    <source>
        <dbReference type="PROSITE" id="PS50893"/>
    </source>
</evidence>
<dbReference type="PANTHER" id="PTHR42794:SF1">
    <property type="entry name" value="HEMIN IMPORT ATP-BINDING PROTEIN HMUV"/>
    <property type="match status" value="1"/>
</dbReference>
<keyword evidence="2" id="KW-0813">Transport</keyword>
<organism evidence="8 9">
    <name type="scientific">Methylobrevis albus</name>
    <dbReference type="NCBI Taxonomy" id="2793297"/>
    <lineage>
        <taxon>Bacteria</taxon>
        <taxon>Pseudomonadati</taxon>
        <taxon>Pseudomonadota</taxon>
        <taxon>Alphaproteobacteria</taxon>
        <taxon>Hyphomicrobiales</taxon>
        <taxon>Pleomorphomonadaceae</taxon>
        <taxon>Methylobrevis</taxon>
    </lineage>
</organism>
<evidence type="ECO:0000313" key="9">
    <source>
        <dbReference type="Proteomes" id="UP000631694"/>
    </source>
</evidence>
<dbReference type="InterPro" id="IPR017871">
    <property type="entry name" value="ABC_transporter-like_CS"/>
</dbReference>
<evidence type="ECO:0000256" key="6">
    <source>
        <dbReference type="ARBA" id="ARBA00037066"/>
    </source>
</evidence>
<comment type="similarity">
    <text evidence="1">Belongs to the ABC transporter superfamily.</text>
</comment>
<evidence type="ECO:0000256" key="1">
    <source>
        <dbReference type="ARBA" id="ARBA00005417"/>
    </source>
</evidence>
<dbReference type="PANTHER" id="PTHR42794">
    <property type="entry name" value="HEMIN IMPORT ATP-BINDING PROTEIN HMUV"/>
    <property type="match status" value="1"/>
</dbReference>
<reference evidence="8" key="1">
    <citation type="submission" date="2020-12" db="EMBL/GenBank/DDBJ databases">
        <title>Methylobrevis albus sp. nov., isolated from fresh water lack sediment.</title>
        <authorList>
            <person name="Zou Q."/>
        </authorList>
    </citation>
    <scope>NUCLEOTIDE SEQUENCE</scope>
    <source>
        <strain evidence="8">L22</strain>
    </source>
</reference>
<dbReference type="InterPro" id="IPR027417">
    <property type="entry name" value="P-loop_NTPase"/>
</dbReference>
<dbReference type="InterPro" id="IPR003439">
    <property type="entry name" value="ABC_transporter-like_ATP-bd"/>
</dbReference>
<sequence length="259" mass="27320">MIEAERLSYLAGGRRLIDDVDFTAADGAVTLIVGPNGAGKSTLLKLLTGELRPSAGRINQDGRDVLRSSAAELARWRAVLPQATTLAFPFTAGEIVDLGVRATGRPVPGRVAAALERVGLPDHAGRLYQTLSGGEQQRVQFARVLAQVWDPVAAGRARFLFLDEPTASLDIRHQIGLLEIARAHARAGGGVVGIVHDLNLAAEFADRLVVMAAGRIVAAGPPQATLTEAVVSEVFAVSGIVGRLPPPGIAYLLPQARRR</sequence>
<dbReference type="Pfam" id="PF00005">
    <property type="entry name" value="ABC_tran"/>
    <property type="match status" value="1"/>
</dbReference>
<accession>A0A931I1R9</accession>